<keyword evidence="1" id="KW-0472">Membrane</keyword>
<dbReference type="InterPro" id="IPR009495">
    <property type="entry name" value="NrsF"/>
</dbReference>
<gene>
    <name evidence="2" type="ORF">SAMN05443248_1660</name>
</gene>
<proteinExistence type="predicted"/>
<protein>
    <recommendedName>
        <fullName evidence="4">DUF1109 domain-containing protein</fullName>
    </recommendedName>
</protein>
<reference evidence="2 3" key="1">
    <citation type="submission" date="2016-11" db="EMBL/GenBank/DDBJ databases">
        <authorList>
            <person name="Jaros S."/>
            <person name="Januszkiewicz K."/>
            <person name="Wedrychowicz H."/>
        </authorList>
    </citation>
    <scope>NUCLEOTIDE SEQUENCE [LARGE SCALE GENOMIC DNA]</scope>
    <source>
        <strain evidence="2 3">GAS138</strain>
    </source>
</reference>
<dbReference type="RefSeq" id="WP_276329316.1">
    <property type="nucleotide sequence ID" value="NZ_LT670817.1"/>
</dbReference>
<evidence type="ECO:0008006" key="4">
    <source>
        <dbReference type="Google" id="ProtNLM"/>
    </source>
</evidence>
<sequence length="201" mass="21174">MQDVPVGRKLERSVGLAMTAGNIIAGIMFFGAVGFRSDIMYAMETTRFLLKFAVTLPLVMTATAAILRAARPGATFGLSGWGLAIAPVVLVTAALVEIMVIPSSHWVRTIIGSNARNCVTLIQILSLGPLACLILALREGAPTRPGLTGALAGLAASGIAATFYATNCTDDSPLFVITWYPLATSAVVTLGYLCGLRFLRW</sequence>
<feature type="transmembrane region" description="Helical" evidence="1">
    <location>
        <begin position="121"/>
        <end position="137"/>
    </location>
</feature>
<evidence type="ECO:0000313" key="2">
    <source>
        <dbReference type="EMBL" id="SHG47016.1"/>
    </source>
</evidence>
<accession>A0A1M5K2N2</accession>
<feature type="transmembrane region" description="Helical" evidence="1">
    <location>
        <begin position="81"/>
        <end position="101"/>
    </location>
</feature>
<keyword evidence="1" id="KW-1133">Transmembrane helix</keyword>
<dbReference type="Proteomes" id="UP000189796">
    <property type="component" value="Chromosome I"/>
</dbReference>
<evidence type="ECO:0000256" key="1">
    <source>
        <dbReference type="SAM" id="Phobius"/>
    </source>
</evidence>
<dbReference type="Pfam" id="PF06532">
    <property type="entry name" value="NrsF"/>
    <property type="match status" value="1"/>
</dbReference>
<keyword evidence="1" id="KW-0812">Transmembrane</keyword>
<feature type="transmembrane region" description="Helical" evidence="1">
    <location>
        <begin position="14"/>
        <end position="36"/>
    </location>
</feature>
<evidence type="ECO:0000313" key="3">
    <source>
        <dbReference type="Proteomes" id="UP000189796"/>
    </source>
</evidence>
<dbReference type="AlphaFoldDB" id="A0A1M5K2N2"/>
<organism evidence="2 3">
    <name type="scientific">Bradyrhizobium erythrophlei</name>
    <dbReference type="NCBI Taxonomy" id="1437360"/>
    <lineage>
        <taxon>Bacteria</taxon>
        <taxon>Pseudomonadati</taxon>
        <taxon>Pseudomonadota</taxon>
        <taxon>Alphaproteobacteria</taxon>
        <taxon>Hyphomicrobiales</taxon>
        <taxon>Nitrobacteraceae</taxon>
        <taxon>Bradyrhizobium</taxon>
    </lineage>
</organism>
<dbReference type="EMBL" id="LT670817">
    <property type="protein sequence ID" value="SHG47016.1"/>
    <property type="molecule type" value="Genomic_DNA"/>
</dbReference>
<feature type="transmembrane region" description="Helical" evidence="1">
    <location>
        <begin position="48"/>
        <end position="69"/>
    </location>
</feature>
<feature type="transmembrane region" description="Helical" evidence="1">
    <location>
        <begin position="177"/>
        <end position="199"/>
    </location>
</feature>
<name>A0A1M5K2N2_9BRAD</name>